<evidence type="ECO:0000313" key="11">
    <source>
        <dbReference type="EMBL" id="KAK3279793.1"/>
    </source>
</evidence>
<evidence type="ECO:0000256" key="4">
    <source>
        <dbReference type="ARBA" id="ARBA00022737"/>
    </source>
</evidence>
<keyword evidence="3" id="KW-0597">Phosphoprotein</keyword>
<evidence type="ECO:0000256" key="6">
    <source>
        <dbReference type="ARBA" id="ARBA00023242"/>
    </source>
</evidence>
<dbReference type="Gene3D" id="1.25.40.20">
    <property type="entry name" value="Ankyrin repeat-containing domain"/>
    <property type="match status" value="1"/>
</dbReference>
<dbReference type="Proteomes" id="UP001190700">
    <property type="component" value="Unassembled WGS sequence"/>
</dbReference>
<keyword evidence="4" id="KW-0677">Repeat</keyword>
<accession>A0AAE0GKP6</accession>
<proteinExistence type="predicted"/>
<gene>
    <name evidence="11" type="ORF">CYMTET_12344</name>
</gene>
<evidence type="ECO:0000256" key="10">
    <source>
        <dbReference type="SAM" id="MobiDB-lite"/>
    </source>
</evidence>
<dbReference type="Pfam" id="PF12796">
    <property type="entry name" value="Ank_2"/>
    <property type="match status" value="1"/>
</dbReference>
<feature type="compositionally biased region" description="Basic and acidic residues" evidence="10">
    <location>
        <begin position="226"/>
        <end position="240"/>
    </location>
</feature>
<sequence length="363" mass="41174">MGHGSALAKLRRYIAEGRSVGRCRKYLKKHPDIPLNSPDTTGRTLLHLAASAGTVENIRWLLRHGATLNIADARGCTPAHVAARAGNLAAARTLIEAGQDPDAKNNESLSIRDLLEIAQAARERQQEQTARPRAQAQTQEWQSRLFDEMSDDEAGGQYFSEWGEEPTLEREMENEEEYRSRLVRELHEKRRARADEAAREKAQRAEREGTHRAPRGPARPSQAEAEAARQAREEEAARVLREEEEKDRQWRQRVLNGGTLQERKLQYTAKWAALEASSDGAITYNDVPWIASEEASSDDLSQVVLVGVGKEDTKKALRAEVLRWHPDKFLQKLGSRLPESERERILQRVNQVSSMLHDLYRKI</sequence>
<keyword evidence="12" id="KW-1185">Reference proteome</keyword>
<evidence type="ECO:0000256" key="5">
    <source>
        <dbReference type="ARBA" id="ARBA00023043"/>
    </source>
</evidence>
<feature type="compositionally biased region" description="Basic and acidic residues" evidence="10">
    <location>
        <begin position="167"/>
        <end position="176"/>
    </location>
</feature>
<feature type="repeat" description="ANK" evidence="9">
    <location>
        <begin position="74"/>
        <end position="106"/>
    </location>
</feature>
<name>A0AAE0GKP6_9CHLO</name>
<feature type="region of interest" description="Disordered" evidence="10">
    <location>
        <begin position="122"/>
        <end position="176"/>
    </location>
</feature>
<evidence type="ECO:0000313" key="12">
    <source>
        <dbReference type="Proteomes" id="UP001190700"/>
    </source>
</evidence>
<comment type="caution">
    <text evidence="11">The sequence shown here is derived from an EMBL/GenBank/DDBJ whole genome shotgun (WGS) entry which is preliminary data.</text>
</comment>
<keyword evidence="5 9" id="KW-0040">ANK repeat</keyword>
<dbReference type="PROSITE" id="PS50088">
    <property type="entry name" value="ANK_REPEAT"/>
    <property type="match status" value="2"/>
</dbReference>
<organism evidence="11 12">
    <name type="scientific">Cymbomonas tetramitiformis</name>
    <dbReference type="NCBI Taxonomy" id="36881"/>
    <lineage>
        <taxon>Eukaryota</taxon>
        <taxon>Viridiplantae</taxon>
        <taxon>Chlorophyta</taxon>
        <taxon>Pyramimonadophyceae</taxon>
        <taxon>Pyramimonadales</taxon>
        <taxon>Pyramimonadaceae</taxon>
        <taxon>Cymbomonas</taxon>
    </lineage>
</organism>
<evidence type="ECO:0000256" key="1">
    <source>
        <dbReference type="ARBA" id="ARBA00004123"/>
    </source>
</evidence>
<reference evidence="11 12" key="1">
    <citation type="journal article" date="2015" name="Genome Biol. Evol.">
        <title>Comparative Genomics of a Bacterivorous Green Alga Reveals Evolutionary Causalities and Consequences of Phago-Mixotrophic Mode of Nutrition.</title>
        <authorList>
            <person name="Burns J.A."/>
            <person name="Paasch A."/>
            <person name="Narechania A."/>
            <person name="Kim E."/>
        </authorList>
    </citation>
    <scope>NUCLEOTIDE SEQUENCE [LARGE SCALE GENOMIC DNA]</scope>
    <source>
        <strain evidence="11 12">PLY_AMNH</strain>
    </source>
</reference>
<evidence type="ECO:0000256" key="9">
    <source>
        <dbReference type="PROSITE-ProRule" id="PRU00023"/>
    </source>
</evidence>
<evidence type="ECO:0000256" key="3">
    <source>
        <dbReference type="ARBA" id="ARBA00022553"/>
    </source>
</evidence>
<dbReference type="InterPro" id="IPR002110">
    <property type="entry name" value="Ankyrin_rpt"/>
</dbReference>
<evidence type="ECO:0000256" key="7">
    <source>
        <dbReference type="ARBA" id="ARBA00030621"/>
    </source>
</evidence>
<evidence type="ECO:0000256" key="8">
    <source>
        <dbReference type="ARBA" id="ARBA00030802"/>
    </source>
</evidence>
<dbReference type="GO" id="GO:0005634">
    <property type="term" value="C:nucleus"/>
    <property type="evidence" value="ECO:0007669"/>
    <property type="project" value="UniProtKB-SubCell"/>
</dbReference>
<dbReference type="InterPro" id="IPR036770">
    <property type="entry name" value="Ankyrin_rpt-contain_sf"/>
</dbReference>
<feature type="region of interest" description="Disordered" evidence="10">
    <location>
        <begin position="190"/>
        <end position="240"/>
    </location>
</feature>
<dbReference type="EMBL" id="LGRX02004666">
    <property type="protein sequence ID" value="KAK3279793.1"/>
    <property type="molecule type" value="Genomic_DNA"/>
</dbReference>
<comment type="subcellular location">
    <subcellularLocation>
        <location evidence="1">Nucleus</location>
    </subcellularLocation>
</comment>
<keyword evidence="6" id="KW-0539">Nucleus</keyword>
<feature type="compositionally biased region" description="Low complexity" evidence="10">
    <location>
        <begin position="127"/>
        <end position="140"/>
    </location>
</feature>
<dbReference type="PANTHER" id="PTHR15263:SF1">
    <property type="entry name" value="NF-KAPPA-B INHIBITOR-LIKE PROTEIN 1"/>
    <property type="match status" value="1"/>
</dbReference>
<dbReference type="SUPFAM" id="SSF48403">
    <property type="entry name" value="Ankyrin repeat"/>
    <property type="match status" value="1"/>
</dbReference>
<protein>
    <recommendedName>
        <fullName evidence="2">NF-kappa-B inhibitor-like protein 1</fullName>
    </recommendedName>
    <alternativeName>
        <fullName evidence="7">Inhibitor of kappa B-like protein</fullName>
    </alternativeName>
    <alternativeName>
        <fullName evidence="8">Nuclear factor of kappa light polypeptide gene enhancer in B-cells inhibitor-like 1</fullName>
    </alternativeName>
</protein>
<dbReference type="PANTHER" id="PTHR15263">
    <property type="entry name" value="I-KAPPA-B-LIKE PROTEIN IKBL"/>
    <property type="match status" value="1"/>
</dbReference>
<dbReference type="AlphaFoldDB" id="A0AAE0GKP6"/>
<dbReference type="InterPro" id="IPR038753">
    <property type="entry name" value="NFKBIL1"/>
</dbReference>
<dbReference type="GO" id="GO:0043124">
    <property type="term" value="P:negative regulation of canonical NF-kappaB signal transduction"/>
    <property type="evidence" value="ECO:0007669"/>
    <property type="project" value="InterPro"/>
</dbReference>
<feature type="compositionally biased region" description="Basic and acidic residues" evidence="10">
    <location>
        <begin position="190"/>
        <end position="211"/>
    </location>
</feature>
<dbReference type="SMART" id="SM00248">
    <property type="entry name" value="ANK"/>
    <property type="match status" value="2"/>
</dbReference>
<feature type="repeat" description="ANK" evidence="9">
    <location>
        <begin position="41"/>
        <end position="73"/>
    </location>
</feature>
<evidence type="ECO:0000256" key="2">
    <source>
        <dbReference type="ARBA" id="ARBA00014259"/>
    </source>
</evidence>
<dbReference type="PROSITE" id="PS50297">
    <property type="entry name" value="ANK_REP_REGION"/>
    <property type="match status" value="2"/>
</dbReference>